<dbReference type="EMBL" id="CP115668">
    <property type="protein sequence ID" value="WCC80303.1"/>
    <property type="molecule type" value="Genomic_DNA"/>
</dbReference>
<feature type="transmembrane region" description="Helical" evidence="6">
    <location>
        <begin position="181"/>
        <end position="206"/>
    </location>
</feature>
<sequence length="217" mass="23381">MNTRWVSQNWDHIWYLMGHHAVLGIIPVVVSLVLSVPLGWWAHRSSTARRILIPGASILYALPSLPLLVLLPLILGTKILDPVNVVVALSLYGIALLVRTATDAFDSVGRAVRRDAVAMGHSNAQVFWRVALPLAAPTLTAGLRVVSASTLSLVSVGALIGVPSLGYFFTDGYQRSFPTEIWVGIVGTLALALIFDLVIVAVGGLLTPWQRRGDEMS</sequence>
<dbReference type="Gene3D" id="1.10.3720.10">
    <property type="entry name" value="MetI-like"/>
    <property type="match status" value="1"/>
</dbReference>
<dbReference type="SUPFAM" id="SSF161098">
    <property type="entry name" value="MetI-like"/>
    <property type="match status" value="1"/>
</dbReference>
<feature type="transmembrane region" description="Helical" evidence="6">
    <location>
        <begin position="151"/>
        <end position="169"/>
    </location>
</feature>
<keyword evidence="4 6" id="KW-1133">Transmembrane helix</keyword>
<keyword evidence="2 6" id="KW-0813">Transport</keyword>
<dbReference type="InterPro" id="IPR000515">
    <property type="entry name" value="MetI-like"/>
</dbReference>
<gene>
    <name evidence="8" type="ORF">O6R08_01795</name>
</gene>
<proteinExistence type="inferred from homology"/>
<dbReference type="PANTHER" id="PTHR30177">
    <property type="entry name" value="GLYCINE BETAINE/L-PROLINE TRANSPORT SYSTEM PERMEASE PROTEIN PROW"/>
    <property type="match status" value="1"/>
</dbReference>
<feature type="transmembrane region" description="Helical" evidence="6">
    <location>
        <begin position="52"/>
        <end position="74"/>
    </location>
</feature>
<accession>A0ABY7QZ40</accession>
<comment type="subcellular location">
    <subcellularLocation>
        <location evidence="6">Cell membrane</location>
        <topology evidence="6">Multi-pass membrane protein</topology>
    </subcellularLocation>
    <subcellularLocation>
        <location evidence="1">Membrane</location>
        <topology evidence="1">Multi-pass membrane protein</topology>
    </subcellularLocation>
</comment>
<keyword evidence="3 6" id="KW-0812">Transmembrane</keyword>
<reference evidence="8 9" key="1">
    <citation type="submission" date="2023-06" db="EMBL/GenBank/DDBJ databases">
        <title>The Gram-positive Non-spore-bearing Anaerobic Bacilli of Human Feces.</title>
        <authorList>
            <person name="Eggerth A.H."/>
        </authorList>
    </citation>
    <scope>NUCLEOTIDE SEQUENCE [LARGE SCALE GENOMIC DNA]</scope>
    <source>
        <strain evidence="8 9">CBA3108</strain>
    </source>
</reference>
<organism evidence="8 9">
    <name type="scientific">Cutibacterium equinum</name>
    <dbReference type="NCBI Taxonomy" id="3016342"/>
    <lineage>
        <taxon>Bacteria</taxon>
        <taxon>Bacillati</taxon>
        <taxon>Actinomycetota</taxon>
        <taxon>Actinomycetes</taxon>
        <taxon>Propionibacteriales</taxon>
        <taxon>Propionibacteriaceae</taxon>
        <taxon>Cutibacterium</taxon>
    </lineage>
</organism>
<dbReference type="PANTHER" id="PTHR30177:SF4">
    <property type="entry name" value="OSMOPROTECTANT IMPORT PERMEASE PROTEIN OSMW"/>
    <property type="match status" value="1"/>
</dbReference>
<dbReference type="InterPro" id="IPR035906">
    <property type="entry name" value="MetI-like_sf"/>
</dbReference>
<feature type="transmembrane region" description="Helical" evidence="6">
    <location>
        <begin position="20"/>
        <end position="40"/>
    </location>
</feature>
<evidence type="ECO:0000256" key="3">
    <source>
        <dbReference type="ARBA" id="ARBA00022692"/>
    </source>
</evidence>
<dbReference type="Proteomes" id="UP001212097">
    <property type="component" value="Chromosome"/>
</dbReference>
<feature type="transmembrane region" description="Helical" evidence="6">
    <location>
        <begin position="86"/>
        <end position="105"/>
    </location>
</feature>
<dbReference type="PROSITE" id="PS50928">
    <property type="entry name" value="ABC_TM1"/>
    <property type="match status" value="1"/>
</dbReference>
<keyword evidence="5 6" id="KW-0472">Membrane</keyword>
<evidence type="ECO:0000256" key="2">
    <source>
        <dbReference type="ARBA" id="ARBA00022448"/>
    </source>
</evidence>
<evidence type="ECO:0000256" key="5">
    <source>
        <dbReference type="ARBA" id="ARBA00023136"/>
    </source>
</evidence>
<evidence type="ECO:0000313" key="8">
    <source>
        <dbReference type="EMBL" id="WCC80303.1"/>
    </source>
</evidence>
<comment type="similarity">
    <text evidence="6">Belongs to the binding-protein-dependent transport system permease family.</text>
</comment>
<evidence type="ECO:0000313" key="9">
    <source>
        <dbReference type="Proteomes" id="UP001212097"/>
    </source>
</evidence>
<evidence type="ECO:0000256" key="1">
    <source>
        <dbReference type="ARBA" id="ARBA00004141"/>
    </source>
</evidence>
<dbReference type="CDD" id="cd06261">
    <property type="entry name" value="TM_PBP2"/>
    <property type="match status" value="1"/>
</dbReference>
<evidence type="ECO:0000256" key="6">
    <source>
        <dbReference type="RuleBase" id="RU363032"/>
    </source>
</evidence>
<keyword evidence="9" id="KW-1185">Reference proteome</keyword>
<feature type="domain" description="ABC transmembrane type-1" evidence="7">
    <location>
        <begin position="17"/>
        <end position="206"/>
    </location>
</feature>
<evidence type="ECO:0000256" key="4">
    <source>
        <dbReference type="ARBA" id="ARBA00022989"/>
    </source>
</evidence>
<protein>
    <submittedName>
        <fullName evidence="8">ABC transporter permease subunit</fullName>
    </submittedName>
</protein>
<dbReference type="Pfam" id="PF00528">
    <property type="entry name" value="BPD_transp_1"/>
    <property type="match status" value="1"/>
</dbReference>
<dbReference type="RefSeq" id="WP_271418484.1">
    <property type="nucleotide sequence ID" value="NZ_CP115668.1"/>
</dbReference>
<evidence type="ECO:0000259" key="7">
    <source>
        <dbReference type="PROSITE" id="PS50928"/>
    </source>
</evidence>
<name>A0ABY7QZ40_9ACTN</name>
<dbReference type="InterPro" id="IPR051204">
    <property type="entry name" value="ABC_transp_perm/SBD"/>
</dbReference>